<comment type="caution">
    <text evidence="1">The sequence shown here is derived from an EMBL/GenBank/DDBJ whole genome shotgun (WGS) entry which is preliminary data.</text>
</comment>
<dbReference type="InterPro" id="IPR029058">
    <property type="entry name" value="AB_hydrolase_fold"/>
</dbReference>
<evidence type="ECO:0000313" key="1">
    <source>
        <dbReference type="EMBL" id="EQB08937.1"/>
    </source>
</evidence>
<reference evidence="1 2" key="1">
    <citation type="journal article" date="2013" name="Genome Announc.">
        <title>Genome Sequence of Novosphingobium lindaniclasticum LE124T, Isolated from a Hexachlorocyclohexane Dumpsite.</title>
        <authorList>
            <person name="Saxena A."/>
            <person name="Nayyar N."/>
            <person name="Sangwan N."/>
            <person name="Kumari R."/>
            <person name="Khurana J.P."/>
            <person name="Lal R."/>
        </authorList>
    </citation>
    <scope>NUCLEOTIDE SEQUENCE [LARGE SCALE GENOMIC DNA]</scope>
    <source>
        <strain evidence="1 2">LE124</strain>
    </source>
</reference>
<evidence type="ECO:0000313" key="2">
    <source>
        <dbReference type="Proteomes" id="UP000015527"/>
    </source>
</evidence>
<dbReference type="PATRIC" id="fig|1096930.3.peg.4036"/>
<dbReference type="eggNOG" id="COG2267">
    <property type="taxonomic scope" value="Bacteria"/>
</dbReference>
<dbReference type="SUPFAM" id="SSF53474">
    <property type="entry name" value="alpha/beta-Hydrolases"/>
    <property type="match status" value="1"/>
</dbReference>
<organism evidence="1 2">
    <name type="scientific">Novosphingobium lindaniclasticum LE124</name>
    <dbReference type="NCBI Taxonomy" id="1096930"/>
    <lineage>
        <taxon>Bacteria</taxon>
        <taxon>Pseudomonadati</taxon>
        <taxon>Pseudomonadota</taxon>
        <taxon>Alphaproteobacteria</taxon>
        <taxon>Sphingomonadales</taxon>
        <taxon>Sphingomonadaceae</taxon>
        <taxon>Novosphingobium</taxon>
    </lineage>
</organism>
<sequence>MALACDAQRPARLLIVPALFDEGNRLRRFTVEVMRRLGRAGIDTMLPDLPGTNESDLGLEAQNAVRWRDAMQAAARHFAATHVLGIRGGCLFTPGLPAYHYAPVKGAQILRGMLRARMLASREAGLAEEREALTARGRAEGLVLAGYPLGASLFRELEDLEPQIGPSVITQDRIGGSGLWLRAEPDEDAQQADALAALLVEAIRP</sequence>
<dbReference type="EMBL" id="ATHL01000139">
    <property type="protein sequence ID" value="EQB08937.1"/>
    <property type="molecule type" value="Genomic_DNA"/>
</dbReference>
<dbReference type="Proteomes" id="UP000015527">
    <property type="component" value="Unassembled WGS sequence"/>
</dbReference>
<gene>
    <name evidence="1" type="ORF">L284_20525</name>
</gene>
<dbReference type="AlphaFoldDB" id="T0H7E5"/>
<keyword evidence="2" id="KW-1185">Reference proteome</keyword>
<protein>
    <submittedName>
        <fullName evidence="1">Uncharacterized protein</fullName>
    </submittedName>
</protein>
<accession>T0H7E5</accession>
<name>T0H7E5_9SPHN</name>
<proteinExistence type="predicted"/>